<evidence type="ECO:0000256" key="2">
    <source>
        <dbReference type="ARBA" id="ARBA00022670"/>
    </source>
</evidence>
<dbReference type="EMBL" id="QGKX02000004">
    <property type="protein sequence ID" value="KAF3602477.1"/>
    <property type="molecule type" value="Genomic_DNA"/>
</dbReference>
<evidence type="ECO:0000256" key="4">
    <source>
        <dbReference type="SAM" id="MobiDB-lite"/>
    </source>
</evidence>
<dbReference type="GO" id="GO:0008234">
    <property type="term" value="F:cysteine-type peptidase activity"/>
    <property type="evidence" value="ECO:0007669"/>
    <property type="project" value="InterPro"/>
</dbReference>
<feature type="region of interest" description="Disordered" evidence="4">
    <location>
        <begin position="73"/>
        <end position="94"/>
    </location>
</feature>
<evidence type="ECO:0000313" key="7">
    <source>
        <dbReference type="Proteomes" id="UP000712600"/>
    </source>
</evidence>
<evidence type="ECO:0000259" key="5">
    <source>
        <dbReference type="PROSITE" id="PS50600"/>
    </source>
</evidence>
<dbReference type="SUPFAM" id="SSF54001">
    <property type="entry name" value="Cysteine proteinases"/>
    <property type="match status" value="1"/>
</dbReference>
<feature type="domain" description="Ubiquitin-like protease family profile" evidence="5">
    <location>
        <begin position="264"/>
        <end position="427"/>
    </location>
</feature>
<gene>
    <name evidence="6" type="ORF">F2Q69_00033657</name>
</gene>
<feature type="compositionally biased region" description="Acidic residues" evidence="4">
    <location>
        <begin position="75"/>
        <end position="89"/>
    </location>
</feature>
<reference evidence="6" key="1">
    <citation type="submission" date="2019-12" db="EMBL/GenBank/DDBJ databases">
        <title>Genome sequencing and annotation of Brassica cretica.</title>
        <authorList>
            <person name="Studholme D.J."/>
            <person name="Sarris P."/>
        </authorList>
    </citation>
    <scope>NUCLEOTIDE SEQUENCE</scope>
    <source>
        <strain evidence="6">PFS-109/04</strain>
        <tissue evidence="6">Leaf</tissue>
    </source>
</reference>
<dbReference type="PROSITE" id="PS50600">
    <property type="entry name" value="ULP_PROTEASE"/>
    <property type="match status" value="1"/>
</dbReference>
<dbReference type="InterPro" id="IPR003653">
    <property type="entry name" value="Peptidase_C48_C"/>
</dbReference>
<keyword evidence="3" id="KW-0378">Hydrolase</keyword>
<dbReference type="InterPro" id="IPR038765">
    <property type="entry name" value="Papain-like_cys_pep_sf"/>
</dbReference>
<dbReference type="Proteomes" id="UP000712600">
    <property type="component" value="Unassembled WGS sequence"/>
</dbReference>
<protein>
    <recommendedName>
        <fullName evidence="5">Ubiquitin-like protease family profile domain-containing protein</fullName>
    </recommendedName>
</protein>
<organism evidence="6 7">
    <name type="scientific">Brassica cretica</name>
    <name type="common">Mustard</name>
    <dbReference type="NCBI Taxonomy" id="69181"/>
    <lineage>
        <taxon>Eukaryota</taxon>
        <taxon>Viridiplantae</taxon>
        <taxon>Streptophyta</taxon>
        <taxon>Embryophyta</taxon>
        <taxon>Tracheophyta</taxon>
        <taxon>Spermatophyta</taxon>
        <taxon>Magnoliopsida</taxon>
        <taxon>eudicotyledons</taxon>
        <taxon>Gunneridae</taxon>
        <taxon>Pentapetalae</taxon>
        <taxon>rosids</taxon>
        <taxon>malvids</taxon>
        <taxon>Brassicales</taxon>
        <taxon>Brassicaceae</taxon>
        <taxon>Brassiceae</taxon>
        <taxon>Brassica</taxon>
    </lineage>
</organism>
<comment type="similarity">
    <text evidence="1">Belongs to the peptidase C48 family.</text>
</comment>
<accession>A0A8S9SNK0</accession>
<evidence type="ECO:0000313" key="6">
    <source>
        <dbReference type="EMBL" id="KAF3602477.1"/>
    </source>
</evidence>
<comment type="caution">
    <text evidence="6">The sequence shown here is derived from an EMBL/GenBank/DDBJ whole genome shotgun (WGS) entry which is preliminary data.</text>
</comment>
<dbReference type="Pfam" id="PF02902">
    <property type="entry name" value="Peptidase_C48"/>
    <property type="match status" value="1"/>
</dbReference>
<evidence type="ECO:0000256" key="1">
    <source>
        <dbReference type="ARBA" id="ARBA00005234"/>
    </source>
</evidence>
<evidence type="ECO:0000256" key="3">
    <source>
        <dbReference type="ARBA" id="ARBA00022801"/>
    </source>
</evidence>
<keyword evidence="2" id="KW-0645">Protease</keyword>
<proteinExistence type="inferred from homology"/>
<dbReference type="GO" id="GO:0006508">
    <property type="term" value="P:proteolysis"/>
    <property type="evidence" value="ECO:0007669"/>
    <property type="project" value="UniProtKB-KW"/>
</dbReference>
<name>A0A8S9SNK0_BRACR</name>
<feature type="region of interest" description="Disordered" evidence="4">
    <location>
        <begin position="168"/>
        <end position="221"/>
    </location>
</feature>
<sequence length="427" mass="48360">MEAIPDFGEICGSKVSDSFSSPKCGNWKGVAKVSYEYIIQLEELFTEKGDLFSVISVSGNGDVLRHADFTRKDEMEDEQTEVEEADTEPEADKSVDDTDIAADVETSSVNVAGRGKRKIQDEGAETRKKKLLYILRAQMASMKSMFKERMGNMESEVSQLREAISLSAEGSVPKSKTDEAPHKTKTVQAPAKKKGQSSSSSSKEKVKVENSRPFNISPPQLHDEEIDRAGEDLPDAALVYLREEDWEKVSTWLTSSKPLLIGPTMLDAEIGTRLMDRTEWLHNLEIDAMMYVFRERTSLKRWELHRGAFMSVVFSNMIKKEYESFKAGIRKYKLHHLLLQYGKGVLPPHGRTQEIWNVDVDRLYAPVHVSGNHWIALCVSFVTRSIDVFDCSGRKRYKELDAFANLVPRIVKAVQPPRYHKDFNVAT</sequence>
<dbReference type="AlphaFoldDB" id="A0A8S9SNK0"/>
<dbReference type="Gene3D" id="3.40.395.10">
    <property type="entry name" value="Adenoviral Proteinase, Chain A"/>
    <property type="match status" value="1"/>
</dbReference>